<reference evidence="1 2" key="1">
    <citation type="submission" date="2019-02" db="EMBL/GenBank/DDBJ databases">
        <title>Deep-cultivation of Planctomycetes and their phenomic and genomic characterization uncovers novel biology.</title>
        <authorList>
            <person name="Wiegand S."/>
            <person name="Jogler M."/>
            <person name="Boedeker C."/>
            <person name="Pinto D."/>
            <person name="Vollmers J."/>
            <person name="Rivas-Marin E."/>
            <person name="Kohn T."/>
            <person name="Peeters S.H."/>
            <person name="Heuer A."/>
            <person name="Rast P."/>
            <person name="Oberbeckmann S."/>
            <person name="Bunk B."/>
            <person name="Jeske O."/>
            <person name="Meyerdierks A."/>
            <person name="Storesund J.E."/>
            <person name="Kallscheuer N."/>
            <person name="Luecker S."/>
            <person name="Lage O.M."/>
            <person name="Pohl T."/>
            <person name="Merkel B.J."/>
            <person name="Hornburger P."/>
            <person name="Mueller R.-W."/>
            <person name="Bruemmer F."/>
            <person name="Labrenz M."/>
            <person name="Spormann A.M."/>
            <person name="Op den Camp H."/>
            <person name="Overmann J."/>
            <person name="Amann R."/>
            <person name="Jetten M.S.M."/>
            <person name="Mascher T."/>
            <person name="Medema M.H."/>
            <person name="Devos D.P."/>
            <person name="Kaster A.-K."/>
            <person name="Ovreas L."/>
            <person name="Rohde M."/>
            <person name="Galperin M.Y."/>
            <person name="Jogler C."/>
        </authorList>
    </citation>
    <scope>NUCLEOTIDE SEQUENCE [LARGE SCALE GENOMIC DNA]</scope>
    <source>
        <strain evidence="1 2">TBK1r</strain>
    </source>
</reference>
<gene>
    <name evidence="1" type="ORF">TBK1r_52130</name>
</gene>
<sequence length="77" mass="8455">MAFRLGNTGPGSTRRFRGLGKHLSCSVFFVTFFRNAGCKSSSVAPHMGNCGASAWTRVKPWTPSTMKFGWTTTYTLT</sequence>
<accession>A0ABX5XXM1</accession>
<name>A0ABX5XXM1_9BACT</name>
<keyword evidence="2" id="KW-1185">Reference proteome</keyword>
<dbReference type="EMBL" id="CP036432">
    <property type="protein sequence ID" value="QDV86195.1"/>
    <property type="molecule type" value="Genomic_DNA"/>
</dbReference>
<dbReference type="Proteomes" id="UP000318081">
    <property type="component" value="Chromosome"/>
</dbReference>
<evidence type="ECO:0000313" key="1">
    <source>
        <dbReference type="EMBL" id="QDV86195.1"/>
    </source>
</evidence>
<protein>
    <submittedName>
        <fullName evidence="1">Uncharacterized protein</fullName>
    </submittedName>
</protein>
<evidence type="ECO:0000313" key="2">
    <source>
        <dbReference type="Proteomes" id="UP000318081"/>
    </source>
</evidence>
<proteinExistence type="predicted"/>
<organism evidence="1 2">
    <name type="scientific">Stieleria magnilauensis</name>
    <dbReference type="NCBI Taxonomy" id="2527963"/>
    <lineage>
        <taxon>Bacteria</taxon>
        <taxon>Pseudomonadati</taxon>
        <taxon>Planctomycetota</taxon>
        <taxon>Planctomycetia</taxon>
        <taxon>Pirellulales</taxon>
        <taxon>Pirellulaceae</taxon>
        <taxon>Stieleria</taxon>
    </lineage>
</organism>